<proteinExistence type="predicted"/>
<organism evidence="5 6">
    <name type="scientific">Photobacterium jeanii</name>
    <dbReference type="NCBI Taxonomy" id="858640"/>
    <lineage>
        <taxon>Bacteria</taxon>
        <taxon>Pseudomonadati</taxon>
        <taxon>Pseudomonadota</taxon>
        <taxon>Gammaproteobacteria</taxon>
        <taxon>Vibrionales</taxon>
        <taxon>Vibrionaceae</taxon>
        <taxon>Photobacterium</taxon>
    </lineage>
</organism>
<keyword evidence="3" id="KW-0067">ATP-binding</keyword>
<dbReference type="Proteomes" id="UP000078503">
    <property type="component" value="Unassembled WGS sequence"/>
</dbReference>
<dbReference type="Gene3D" id="2.40.100.10">
    <property type="entry name" value="Cyclophilin-like"/>
    <property type="match status" value="1"/>
</dbReference>
<keyword evidence="1" id="KW-0547">Nucleotide-binding</keyword>
<dbReference type="STRING" id="858640.A3K86_14315"/>
<gene>
    <name evidence="5" type="ORF">A3K86_14315</name>
</gene>
<evidence type="ECO:0000313" key="5">
    <source>
        <dbReference type="EMBL" id="OAN13732.1"/>
    </source>
</evidence>
<name>A0A178KAM6_9GAMM</name>
<evidence type="ECO:0000259" key="4">
    <source>
        <dbReference type="SMART" id="SM00796"/>
    </source>
</evidence>
<sequence length="236" mass="26002">MTSIQQVSETCLLVTWGNEIDVKLTAKIAQFVHQVELQMAEVFIEIVPSYCTVLLQVNLANVDSYHQVISVIADLERICAQVEQSDVLSFSHQKTIVLPVYYHPSVGPELETIADSLGCEIAEVVKRHYQQTYTVCALGFAPGFAFLASVDDKIAVPRLSTPRHKIPAGSVGIANQQTAVYPADSPGGWQIIGNCPQPLFFPNQQPMTPFNIGDKVQFEPIDRGTFLNLGGKLWQS</sequence>
<dbReference type="PANTHER" id="PTHR34698:SF2">
    <property type="entry name" value="5-OXOPROLINASE SUBUNIT B"/>
    <property type="match status" value="1"/>
</dbReference>
<keyword evidence="6" id="KW-1185">Reference proteome</keyword>
<dbReference type="Gene3D" id="3.30.1360.40">
    <property type="match status" value="1"/>
</dbReference>
<dbReference type="GO" id="GO:0005524">
    <property type="term" value="F:ATP binding"/>
    <property type="evidence" value="ECO:0007669"/>
    <property type="project" value="UniProtKB-KW"/>
</dbReference>
<evidence type="ECO:0000313" key="6">
    <source>
        <dbReference type="Proteomes" id="UP000078503"/>
    </source>
</evidence>
<keyword evidence="2 5" id="KW-0378">Hydrolase</keyword>
<dbReference type="EMBL" id="LVHF01000028">
    <property type="protein sequence ID" value="OAN13732.1"/>
    <property type="molecule type" value="Genomic_DNA"/>
</dbReference>
<dbReference type="GO" id="GO:0016787">
    <property type="term" value="F:hydrolase activity"/>
    <property type="evidence" value="ECO:0007669"/>
    <property type="project" value="UniProtKB-KW"/>
</dbReference>
<dbReference type="Pfam" id="PF02682">
    <property type="entry name" value="CT_C_D"/>
    <property type="match status" value="1"/>
</dbReference>
<evidence type="ECO:0000256" key="3">
    <source>
        <dbReference type="ARBA" id="ARBA00022840"/>
    </source>
</evidence>
<reference evidence="5 6" key="1">
    <citation type="submission" date="2016-03" db="EMBL/GenBank/DDBJ databases">
        <title>Photobacterium proteolyticum sp. nov. a protease producing bacterium isolated from ocean sediments of Laizhou Bay.</title>
        <authorList>
            <person name="Li Y."/>
        </authorList>
    </citation>
    <scope>NUCLEOTIDE SEQUENCE [LARGE SCALE GENOMIC DNA]</scope>
    <source>
        <strain evidence="5 6">R-40508</strain>
    </source>
</reference>
<comment type="caution">
    <text evidence="5">The sequence shown here is derived from an EMBL/GenBank/DDBJ whole genome shotgun (WGS) entry which is preliminary data.</text>
</comment>
<evidence type="ECO:0000256" key="2">
    <source>
        <dbReference type="ARBA" id="ARBA00022801"/>
    </source>
</evidence>
<dbReference type="AlphaFoldDB" id="A0A178KAM6"/>
<dbReference type="PANTHER" id="PTHR34698">
    <property type="entry name" value="5-OXOPROLINASE SUBUNIT B"/>
    <property type="match status" value="1"/>
</dbReference>
<dbReference type="RefSeq" id="WP_068332291.1">
    <property type="nucleotide sequence ID" value="NZ_LVHF01000028.1"/>
</dbReference>
<dbReference type="InterPro" id="IPR029000">
    <property type="entry name" value="Cyclophilin-like_dom_sf"/>
</dbReference>
<dbReference type="SUPFAM" id="SSF160467">
    <property type="entry name" value="PH0987 N-terminal domain-like"/>
    <property type="match status" value="1"/>
</dbReference>
<dbReference type="NCBIfam" id="TIGR00370">
    <property type="entry name" value="5-oxoprolinase subunit PxpB"/>
    <property type="match status" value="1"/>
</dbReference>
<protein>
    <submittedName>
        <fullName evidence="5">Allophanate hydrolase</fullName>
    </submittedName>
</protein>
<dbReference type="OrthoDB" id="9778567at2"/>
<dbReference type="SMART" id="SM00796">
    <property type="entry name" value="AHS1"/>
    <property type="match status" value="1"/>
</dbReference>
<dbReference type="InterPro" id="IPR003833">
    <property type="entry name" value="CT_C_D"/>
</dbReference>
<evidence type="ECO:0000256" key="1">
    <source>
        <dbReference type="ARBA" id="ARBA00022741"/>
    </source>
</evidence>
<feature type="domain" description="Carboxyltransferase" evidence="4">
    <location>
        <begin position="2"/>
        <end position="210"/>
    </location>
</feature>
<accession>A0A178KAM6</accession>
<dbReference type="InterPro" id="IPR010016">
    <property type="entry name" value="PxpB"/>
</dbReference>
<dbReference type="SUPFAM" id="SSF50891">
    <property type="entry name" value="Cyclophilin-like"/>
    <property type="match status" value="1"/>
</dbReference>